<evidence type="ECO:0000256" key="2">
    <source>
        <dbReference type="PROSITE-ProRule" id="PRU00302"/>
    </source>
</evidence>
<proteinExistence type="predicted"/>
<name>A0A4Y2V5J8_ARAVE</name>
<reference evidence="4 5" key="1">
    <citation type="journal article" date="2019" name="Sci. Rep.">
        <title>Orb-weaving spider Araneus ventricosus genome elucidates the spidroin gene catalogue.</title>
        <authorList>
            <person name="Kono N."/>
            <person name="Nakamura H."/>
            <person name="Ohtoshi R."/>
            <person name="Moran D.A.P."/>
            <person name="Shinohara A."/>
            <person name="Yoshida Y."/>
            <person name="Fujiwara M."/>
            <person name="Mori M."/>
            <person name="Tomita M."/>
            <person name="Arakawa K."/>
        </authorList>
    </citation>
    <scope>NUCLEOTIDE SEQUENCE [LARGE SCALE GENOMIC DNA]</scope>
</reference>
<dbReference type="EMBL" id="BGPR01043897">
    <property type="protein sequence ID" value="GBO20563.1"/>
    <property type="molecule type" value="Genomic_DNA"/>
</dbReference>
<feature type="domain" description="Sushi" evidence="3">
    <location>
        <begin position="59"/>
        <end position="120"/>
    </location>
</feature>
<dbReference type="Gene3D" id="2.10.70.10">
    <property type="entry name" value="Complement Module, domain 1"/>
    <property type="match status" value="1"/>
</dbReference>
<dbReference type="SMART" id="SM00032">
    <property type="entry name" value="CCP"/>
    <property type="match status" value="1"/>
</dbReference>
<keyword evidence="2" id="KW-0768">Sushi</keyword>
<organism evidence="4 5">
    <name type="scientific">Araneus ventricosus</name>
    <name type="common">Orbweaver spider</name>
    <name type="synonym">Epeira ventricosa</name>
    <dbReference type="NCBI Taxonomy" id="182803"/>
    <lineage>
        <taxon>Eukaryota</taxon>
        <taxon>Metazoa</taxon>
        <taxon>Ecdysozoa</taxon>
        <taxon>Arthropoda</taxon>
        <taxon>Chelicerata</taxon>
        <taxon>Arachnida</taxon>
        <taxon>Araneae</taxon>
        <taxon>Araneomorphae</taxon>
        <taxon>Entelegynae</taxon>
        <taxon>Araneoidea</taxon>
        <taxon>Araneidae</taxon>
        <taxon>Araneus</taxon>
    </lineage>
</organism>
<sequence>MHTKKISLARRRRPINVAITAGPRPGTRIPGGNYPIELAVWVADQHVHSCQYTLDVIVKKCKDVFPPSDGSVHCSYGTIWGSKCNFSCSAGYELLGHHSIICEEHSNEMSWSSSFPKCKSKLN</sequence>
<dbReference type="Pfam" id="PF00084">
    <property type="entry name" value="Sushi"/>
    <property type="match status" value="1"/>
</dbReference>
<dbReference type="AlphaFoldDB" id="A0A4Y2V5J8"/>
<dbReference type="InterPro" id="IPR035976">
    <property type="entry name" value="Sushi/SCR/CCP_sf"/>
</dbReference>
<dbReference type="SUPFAM" id="SSF57535">
    <property type="entry name" value="Complement control module/SCR domain"/>
    <property type="match status" value="1"/>
</dbReference>
<evidence type="ECO:0000259" key="3">
    <source>
        <dbReference type="PROSITE" id="PS50923"/>
    </source>
</evidence>
<keyword evidence="1" id="KW-1015">Disulfide bond</keyword>
<comment type="caution">
    <text evidence="4">The sequence shown here is derived from an EMBL/GenBank/DDBJ whole genome shotgun (WGS) entry which is preliminary data.</text>
</comment>
<evidence type="ECO:0000256" key="1">
    <source>
        <dbReference type="ARBA" id="ARBA00023157"/>
    </source>
</evidence>
<protein>
    <recommendedName>
        <fullName evidence="3">Sushi domain-containing protein</fullName>
    </recommendedName>
</protein>
<evidence type="ECO:0000313" key="4">
    <source>
        <dbReference type="EMBL" id="GBO20563.1"/>
    </source>
</evidence>
<evidence type="ECO:0000313" key="5">
    <source>
        <dbReference type="Proteomes" id="UP000499080"/>
    </source>
</evidence>
<dbReference type="PROSITE" id="PS50923">
    <property type="entry name" value="SUSHI"/>
    <property type="match status" value="1"/>
</dbReference>
<dbReference type="CDD" id="cd00033">
    <property type="entry name" value="CCP"/>
    <property type="match status" value="1"/>
</dbReference>
<dbReference type="InterPro" id="IPR000436">
    <property type="entry name" value="Sushi_SCR_CCP_dom"/>
</dbReference>
<accession>A0A4Y2V5J8</accession>
<comment type="caution">
    <text evidence="2">Lacks conserved residue(s) required for the propagation of feature annotation.</text>
</comment>
<dbReference type="OrthoDB" id="6436184at2759"/>
<gene>
    <name evidence="4" type="ORF">AVEN_119920_1</name>
</gene>
<keyword evidence="5" id="KW-1185">Reference proteome</keyword>
<dbReference type="Proteomes" id="UP000499080">
    <property type="component" value="Unassembled WGS sequence"/>
</dbReference>